<evidence type="ECO:0000256" key="5">
    <source>
        <dbReference type="RuleBase" id="RU003833"/>
    </source>
</evidence>
<accession>A0A061BI91</accession>
<name>A0A061BI91_CYBFA</name>
<dbReference type="GO" id="GO:0016020">
    <property type="term" value="C:membrane"/>
    <property type="evidence" value="ECO:0007669"/>
    <property type="project" value="TreeGrafter"/>
</dbReference>
<dbReference type="PANTHER" id="PTHR11782">
    <property type="entry name" value="ADENOSINE/GUANOSINE DIPHOSPHATASE"/>
    <property type="match status" value="1"/>
</dbReference>
<evidence type="ECO:0000256" key="6">
    <source>
        <dbReference type="SAM" id="MobiDB-lite"/>
    </source>
</evidence>
<sequence length="648" mass="73426">MGKKTGPSVDESGNPYDYIVVIDAGSKGSRAHLYRAKQYTGESQSLSFSASGDDSDSDDEDYDEKKGSTWADIDSIDDSTPRDYPLIELVRRKKVKPGIAEFANNPKKLGSKYVGKMLHDMEKYIPKDQITRTPVFLHATGGMRLLKPEDQEKILSEICTYIQKHSDFYLPDCQSHVNIISGEVEGLYSWIGLNYKYGMFDTTVEDKSTYGALDMGGVSSQMAFEPSNVKDEHVDYLFKVDLNYADPSDESRFNYKVFSESFLGGMSRAHTKYEEWLIQNNQLVDPCLPDGYIKTVTSKNGEKVDIQGSSDFTECLKSLYSVLNEVSIDKFCDPDAEMQTTSCLLSDSLPKMEFNVKKFVGINEFYSNLKEFLNYKDCYDRAQKFCSYSYTEILSSKEISEDNEPEKTSEICFKSAWIINVLHQGVGFPRYGIDEEDDTTSKQDQTASGTSTTPDFAVLEGFSWTLGRAVLYNFFETASRLHNETVPRIGYYEPSSQVFVPGGEAIGISPRPLYVQDYYGDEVPFTENDDDDDTHDDGNNDDWDDVEDHRLWGSLSFLIILFIVAYLLMGKTKRQNIVDAVKRMVGNRFKGGLYSPVEIDNEDLELGLQENELLDESVGEPIHQQDEEEEEGEPQRPATTREDSFEIQ</sequence>
<dbReference type="Gene3D" id="3.30.420.150">
    <property type="entry name" value="Exopolyphosphatase. Domain 2"/>
    <property type="match status" value="1"/>
</dbReference>
<dbReference type="PANTHER" id="PTHR11782:SF121">
    <property type="entry name" value="NUCLEOSIDE-DIPHOSPHATASE MIG-23"/>
    <property type="match status" value="1"/>
</dbReference>
<dbReference type="InterPro" id="IPR000407">
    <property type="entry name" value="GDA1_CD39_NTPase"/>
</dbReference>
<keyword evidence="2 5" id="KW-0378">Hydrolase</keyword>
<evidence type="ECO:0000256" key="7">
    <source>
        <dbReference type="SAM" id="Phobius"/>
    </source>
</evidence>
<feature type="binding site" evidence="4">
    <location>
        <begin position="217"/>
        <end position="221"/>
    </location>
    <ligand>
        <name>ATP</name>
        <dbReference type="ChEBI" id="CHEBI:30616"/>
    </ligand>
</feature>
<dbReference type="VEuPathDB" id="FungiDB:BON22_3501"/>
<protein>
    <submittedName>
        <fullName evidence="8">CYFA0S34e00100g1_1</fullName>
    </submittedName>
</protein>
<dbReference type="OrthoDB" id="6372431at2759"/>
<evidence type="ECO:0000256" key="4">
    <source>
        <dbReference type="PIRSR" id="PIRSR600407-2"/>
    </source>
</evidence>
<evidence type="ECO:0000256" key="1">
    <source>
        <dbReference type="ARBA" id="ARBA00009283"/>
    </source>
</evidence>
<dbReference type="GO" id="GO:0005524">
    <property type="term" value="F:ATP binding"/>
    <property type="evidence" value="ECO:0007669"/>
    <property type="project" value="UniProtKB-KW"/>
</dbReference>
<dbReference type="GO" id="GO:0004382">
    <property type="term" value="F:GDP phosphatase activity"/>
    <property type="evidence" value="ECO:0007669"/>
    <property type="project" value="TreeGrafter"/>
</dbReference>
<feature type="active site" description="Proton acceptor" evidence="3">
    <location>
        <position position="185"/>
    </location>
</feature>
<keyword evidence="7" id="KW-0472">Membrane</keyword>
<evidence type="ECO:0000256" key="2">
    <source>
        <dbReference type="ARBA" id="ARBA00022801"/>
    </source>
</evidence>
<feature type="compositionally biased region" description="Acidic residues" evidence="6">
    <location>
        <begin position="53"/>
        <end position="62"/>
    </location>
</feature>
<keyword evidence="7" id="KW-1133">Transmembrane helix</keyword>
<dbReference type="GO" id="GO:0005794">
    <property type="term" value="C:Golgi apparatus"/>
    <property type="evidence" value="ECO:0007669"/>
    <property type="project" value="TreeGrafter"/>
</dbReference>
<keyword evidence="7" id="KW-0812">Transmembrane</keyword>
<dbReference type="PROSITE" id="PS01238">
    <property type="entry name" value="GDA1_CD39_NTPASE"/>
    <property type="match status" value="1"/>
</dbReference>
<dbReference type="Gene3D" id="3.30.420.40">
    <property type="match status" value="1"/>
</dbReference>
<reference evidence="8" key="1">
    <citation type="journal article" date="2014" name="Genome Announc.">
        <title>Genome sequence of the yeast Cyberlindnera fabianii (Hansenula fabianii).</title>
        <authorList>
            <person name="Freel K.C."/>
            <person name="Sarilar V."/>
            <person name="Neuveglise C."/>
            <person name="Devillers H."/>
            <person name="Friedrich A."/>
            <person name="Schacherer J."/>
        </authorList>
    </citation>
    <scope>NUCLEOTIDE SEQUENCE</scope>
    <source>
        <strain evidence="8">YJS4271</strain>
    </source>
</reference>
<dbReference type="GO" id="GO:0046036">
    <property type="term" value="P:CTP metabolic process"/>
    <property type="evidence" value="ECO:0007669"/>
    <property type="project" value="TreeGrafter"/>
</dbReference>
<feature type="compositionally biased region" description="Polar residues" evidence="6">
    <location>
        <begin position="442"/>
        <end position="452"/>
    </location>
</feature>
<feature type="compositionally biased region" description="Basic and acidic residues" evidence="6">
    <location>
        <begin position="639"/>
        <end position="648"/>
    </location>
</feature>
<dbReference type="EMBL" id="LK052919">
    <property type="protein sequence ID" value="CDR47584.1"/>
    <property type="molecule type" value="Genomic_DNA"/>
</dbReference>
<dbReference type="PhylomeDB" id="A0A061BI91"/>
<keyword evidence="4" id="KW-0067">ATP-binding</keyword>
<feature type="region of interest" description="Disordered" evidence="6">
    <location>
        <begin position="39"/>
        <end position="74"/>
    </location>
</feature>
<comment type="similarity">
    <text evidence="1 5">Belongs to the GDA1/CD39 NTPase family.</text>
</comment>
<organism evidence="8">
    <name type="scientific">Cyberlindnera fabianii</name>
    <name type="common">Yeast</name>
    <name type="synonym">Hansenula fabianii</name>
    <dbReference type="NCBI Taxonomy" id="36022"/>
    <lineage>
        <taxon>Eukaryota</taxon>
        <taxon>Fungi</taxon>
        <taxon>Dikarya</taxon>
        <taxon>Ascomycota</taxon>
        <taxon>Saccharomycotina</taxon>
        <taxon>Saccharomycetes</taxon>
        <taxon>Phaffomycetales</taxon>
        <taxon>Phaffomycetaceae</taxon>
        <taxon>Cyberlindnera</taxon>
    </lineage>
</organism>
<proteinExistence type="inferred from homology"/>
<gene>
    <name evidence="8" type="ORF">CYFA0S_34e00100g</name>
</gene>
<feature type="transmembrane region" description="Helical" evidence="7">
    <location>
        <begin position="551"/>
        <end position="569"/>
    </location>
</feature>
<feature type="compositionally biased region" description="Low complexity" evidence="6">
    <location>
        <begin position="43"/>
        <end position="52"/>
    </location>
</feature>
<dbReference type="GO" id="GO:0006256">
    <property type="term" value="P:UDP catabolic process"/>
    <property type="evidence" value="ECO:0007669"/>
    <property type="project" value="TreeGrafter"/>
</dbReference>
<dbReference type="GO" id="GO:0045134">
    <property type="term" value="F:UDP phosphatase activity"/>
    <property type="evidence" value="ECO:0007669"/>
    <property type="project" value="TreeGrafter"/>
</dbReference>
<dbReference type="AlphaFoldDB" id="A0A061BI91"/>
<evidence type="ECO:0000256" key="3">
    <source>
        <dbReference type="PIRSR" id="PIRSR600407-1"/>
    </source>
</evidence>
<dbReference type="Pfam" id="PF01150">
    <property type="entry name" value="GDA1_CD39"/>
    <property type="match status" value="1"/>
</dbReference>
<dbReference type="GO" id="GO:0017111">
    <property type="term" value="F:ribonucleoside triphosphate phosphatase activity"/>
    <property type="evidence" value="ECO:0007669"/>
    <property type="project" value="TreeGrafter"/>
</dbReference>
<feature type="region of interest" description="Disordered" evidence="6">
    <location>
        <begin position="608"/>
        <end position="648"/>
    </location>
</feature>
<keyword evidence="4" id="KW-0547">Nucleotide-binding</keyword>
<evidence type="ECO:0000313" key="8">
    <source>
        <dbReference type="EMBL" id="CDR47584.1"/>
    </source>
</evidence>
<feature type="region of interest" description="Disordered" evidence="6">
    <location>
        <begin position="433"/>
        <end position="452"/>
    </location>
</feature>